<gene>
    <name evidence="1" type="ORF">LPW36_15360</name>
</gene>
<evidence type="ECO:0000313" key="2">
    <source>
        <dbReference type="Proteomes" id="UP001139171"/>
    </source>
</evidence>
<organism evidence="1 2">
    <name type="scientific">Limnobaculum eriocheiris</name>
    <dbReference type="NCBI Taxonomy" id="2897391"/>
    <lineage>
        <taxon>Bacteria</taxon>
        <taxon>Pseudomonadati</taxon>
        <taxon>Pseudomonadota</taxon>
        <taxon>Gammaproteobacteria</taxon>
        <taxon>Enterobacterales</taxon>
        <taxon>Budviciaceae</taxon>
        <taxon>Limnobaculum</taxon>
    </lineage>
</organism>
<evidence type="ECO:0000313" key="1">
    <source>
        <dbReference type="EMBL" id="MCD1127354.1"/>
    </source>
</evidence>
<dbReference type="Proteomes" id="UP001139171">
    <property type="component" value="Unassembled WGS sequence"/>
</dbReference>
<keyword evidence="2" id="KW-1185">Reference proteome</keyword>
<dbReference type="AlphaFoldDB" id="A0A9X1SMK1"/>
<proteinExistence type="predicted"/>
<reference evidence="1" key="1">
    <citation type="submission" date="2021-11" db="EMBL/GenBank/DDBJ databases">
        <title>Jinshanibacter sp. isolated from one year old Eriocheir sinensis.</title>
        <authorList>
            <person name="Li J.-Y."/>
            <person name="He W."/>
            <person name="Gao T.-H."/>
        </authorList>
    </citation>
    <scope>NUCLEOTIDE SEQUENCE</scope>
    <source>
        <strain evidence="1">LJY008</strain>
    </source>
</reference>
<sequence length="45" mass="5060">MNNNLIFSVNASEYPEVTELWECSVRATHASRAGVSIPSKRPIHF</sequence>
<accession>A0A9X1SMK1</accession>
<name>A0A9X1SMK1_9GAMM</name>
<protein>
    <submittedName>
        <fullName evidence="1">Uncharacterized protein</fullName>
    </submittedName>
</protein>
<dbReference type="EMBL" id="JAJNAG010000049">
    <property type="protein sequence ID" value="MCD1127354.1"/>
    <property type="molecule type" value="Genomic_DNA"/>
</dbReference>
<dbReference type="RefSeq" id="WP_230611046.1">
    <property type="nucleotide sequence ID" value="NZ_JAJNAG010000049.1"/>
</dbReference>
<comment type="caution">
    <text evidence="1">The sequence shown here is derived from an EMBL/GenBank/DDBJ whole genome shotgun (WGS) entry which is preliminary data.</text>
</comment>